<proteinExistence type="inferred from homology"/>
<dbReference type="GO" id="GO:0004497">
    <property type="term" value="F:monooxygenase activity"/>
    <property type="evidence" value="ECO:0007669"/>
    <property type="project" value="UniProtKB-KW"/>
</dbReference>
<sequence>MTTASLDILRSLPLPMIAAPMTGVSSPALVVAACAEGVVGSFPTHNAGSVDELDDWLSGMSDRLVGVPGAAPVAPNLVVHPSNRRLEADLACLRRHQVRVVITSVGSPAAVVPALHEAGCAVLADVATLRQAHRAAQAGVDGLVLLTAGAGGQTGHANPFAFVRAVREFFDGVVVLAGGIADGRALWAAQVLGADLGYVGTPFIATCESVASDDYRAALVAATLDDVRLSDAVSGLPASILAQWLDARADAPVTAGDFQEERLVANPDVWSAGHAVTQVREVSSVAEVVARIRAGYQAARGLVELAR</sequence>
<keyword evidence="4" id="KW-0560">Oxidoreductase</keyword>
<reference evidence="7" key="1">
    <citation type="journal article" date="2019" name="Int. J. Syst. Evol. Microbiol.">
        <title>The Global Catalogue of Microorganisms (GCM) 10K type strain sequencing project: providing services to taxonomists for standard genome sequencing and annotation.</title>
        <authorList>
            <consortium name="The Broad Institute Genomics Platform"/>
            <consortium name="The Broad Institute Genome Sequencing Center for Infectious Disease"/>
            <person name="Wu L."/>
            <person name="Ma J."/>
        </authorList>
    </citation>
    <scope>NUCLEOTIDE SEQUENCE [LARGE SCALE GENOMIC DNA]</scope>
    <source>
        <strain evidence="7">JCM 17460</strain>
    </source>
</reference>
<dbReference type="InterPro" id="IPR004136">
    <property type="entry name" value="NMO"/>
</dbReference>
<protein>
    <submittedName>
        <fullName evidence="6">Nitronate monooxygenase</fullName>
    </submittedName>
</protein>
<dbReference type="RefSeq" id="WP_257441374.1">
    <property type="nucleotide sequence ID" value="NZ_JAHUBO010000020.1"/>
</dbReference>
<evidence type="ECO:0000256" key="3">
    <source>
        <dbReference type="ARBA" id="ARBA00022643"/>
    </source>
</evidence>
<dbReference type="EMBL" id="BAABBB010000006">
    <property type="protein sequence ID" value="GAA3523977.1"/>
    <property type="molecule type" value="Genomic_DNA"/>
</dbReference>
<accession>A0ABP6UY47</accession>
<evidence type="ECO:0000256" key="5">
    <source>
        <dbReference type="ARBA" id="ARBA00023033"/>
    </source>
</evidence>
<organism evidence="6 7">
    <name type="scientific">Nocardioides daeguensis</name>
    <dbReference type="NCBI Taxonomy" id="908359"/>
    <lineage>
        <taxon>Bacteria</taxon>
        <taxon>Bacillati</taxon>
        <taxon>Actinomycetota</taxon>
        <taxon>Actinomycetes</taxon>
        <taxon>Propionibacteriales</taxon>
        <taxon>Nocardioidaceae</taxon>
        <taxon>Nocardioides</taxon>
    </lineage>
</organism>
<keyword evidence="5 6" id="KW-0503">Monooxygenase</keyword>
<keyword evidence="7" id="KW-1185">Reference proteome</keyword>
<dbReference type="Proteomes" id="UP001500301">
    <property type="component" value="Unassembled WGS sequence"/>
</dbReference>
<comment type="caution">
    <text evidence="6">The sequence shown here is derived from an EMBL/GenBank/DDBJ whole genome shotgun (WGS) entry which is preliminary data.</text>
</comment>
<keyword evidence="2" id="KW-0285">Flavoprotein</keyword>
<evidence type="ECO:0000313" key="7">
    <source>
        <dbReference type="Proteomes" id="UP001500301"/>
    </source>
</evidence>
<dbReference type="Gene3D" id="3.20.20.70">
    <property type="entry name" value="Aldolase class I"/>
    <property type="match status" value="1"/>
</dbReference>
<name>A0ABP6UY47_9ACTN</name>
<evidence type="ECO:0000256" key="2">
    <source>
        <dbReference type="ARBA" id="ARBA00022630"/>
    </source>
</evidence>
<evidence type="ECO:0000256" key="1">
    <source>
        <dbReference type="ARBA" id="ARBA00009881"/>
    </source>
</evidence>
<dbReference type="CDD" id="cd04730">
    <property type="entry name" value="NPD_like"/>
    <property type="match status" value="1"/>
</dbReference>
<dbReference type="PANTHER" id="PTHR42747">
    <property type="entry name" value="NITRONATE MONOOXYGENASE-RELATED"/>
    <property type="match status" value="1"/>
</dbReference>
<dbReference type="InterPro" id="IPR013785">
    <property type="entry name" value="Aldolase_TIM"/>
</dbReference>
<dbReference type="PANTHER" id="PTHR42747:SF4">
    <property type="entry name" value="BLR1330 PROTEIN"/>
    <property type="match status" value="1"/>
</dbReference>
<comment type="similarity">
    <text evidence="1">Belongs to the nitronate monooxygenase family. NMO class I subfamily.</text>
</comment>
<dbReference type="SUPFAM" id="SSF51412">
    <property type="entry name" value="Inosine monophosphate dehydrogenase (IMPDH)"/>
    <property type="match status" value="1"/>
</dbReference>
<gene>
    <name evidence="6" type="ORF">GCM10022263_10440</name>
</gene>
<dbReference type="Pfam" id="PF03060">
    <property type="entry name" value="NMO"/>
    <property type="match status" value="1"/>
</dbReference>
<keyword evidence="3" id="KW-0288">FMN</keyword>
<evidence type="ECO:0000313" key="6">
    <source>
        <dbReference type="EMBL" id="GAA3523977.1"/>
    </source>
</evidence>
<evidence type="ECO:0000256" key="4">
    <source>
        <dbReference type="ARBA" id="ARBA00023002"/>
    </source>
</evidence>